<dbReference type="PROSITE" id="PS50878">
    <property type="entry name" value="RT_POL"/>
    <property type="match status" value="1"/>
</dbReference>
<dbReference type="InterPro" id="IPR043128">
    <property type="entry name" value="Rev_trsase/Diguanyl_cyclase"/>
</dbReference>
<evidence type="ECO:0000256" key="1">
    <source>
        <dbReference type="ARBA" id="ARBA00010879"/>
    </source>
</evidence>
<evidence type="ECO:0000256" key="2">
    <source>
        <dbReference type="ARBA" id="ARBA00012180"/>
    </source>
</evidence>
<dbReference type="InterPro" id="IPR010661">
    <property type="entry name" value="RVT_thumb"/>
</dbReference>
<keyword evidence="5" id="KW-0540">Nuclease</keyword>
<dbReference type="Pfam" id="PF06817">
    <property type="entry name" value="RVT_thumb"/>
    <property type="match status" value="1"/>
</dbReference>
<organism evidence="10 11">
    <name type="scientific">Nestor notabilis</name>
    <name type="common">Kea</name>
    <dbReference type="NCBI Taxonomy" id="176057"/>
    <lineage>
        <taxon>Eukaryota</taxon>
        <taxon>Metazoa</taxon>
        <taxon>Chordata</taxon>
        <taxon>Craniata</taxon>
        <taxon>Vertebrata</taxon>
        <taxon>Euteleostomi</taxon>
        <taxon>Archelosauria</taxon>
        <taxon>Archosauria</taxon>
        <taxon>Dinosauria</taxon>
        <taxon>Saurischia</taxon>
        <taxon>Theropoda</taxon>
        <taxon>Coelurosauria</taxon>
        <taxon>Aves</taxon>
        <taxon>Neognathae</taxon>
        <taxon>Neoaves</taxon>
        <taxon>Telluraves</taxon>
        <taxon>Australaves</taxon>
        <taxon>Psittaciformes</taxon>
        <taxon>Psittacidae</taxon>
        <taxon>Nestor</taxon>
    </lineage>
</organism>
<evidence type="ECO:0000256" key="6">
    <source>
        <dbReference type="ARBA" id="ARBA00022759"/>
    </source>
</evidence>
<dbReference type="PANTHER" id="PTHR41694:SF3">
    <property type="entry name" value="RNA-DIRECTED DNA POLYMERASE-RELATED"/>
    <property type="match status" value="1"/>
</dbReference>
<reference evidence="10 11" key="1">
    <citation type="submission" date="2014-04" db="EMBL/GenBank/DDBJ databases">
        <title>Genome evolution of avian class.</title>
        <authorList>
            <person name="Zhang G."/>
            <person name="Li C."/>
        </authorList>
    </citation>
    <scope>NUCLEOTIDE SEQUENCE [LARGE SCALE GENOMIC DNA]</scope>
    <source>
        <strain evidence="10">BGI_N333</strain>
    </source>
</reference>
<dbReference type="GO" id="GO:0035613">
    <property type="term" value="F:RNA stem-loop binding"/>
    <property type="evidence" value="ECO:0007669"/>
    <property type="project" value="TreeGrafter"/>
</dbReference>
<dbReference type="Gene3D" id="3.10.10.10">
    <property type="entry name" value="HIV Type 1 Reverse Transcriptase, subunit A, domain 1"/>
    <property type="match status" value="1"/>
</dbReference>
<proteinExistence type="inferred from homology"/>
<evidence type="ECO:0000256" key="4">
    <source>
        <dbReference type="ARBA" id="ARBA00022695"/>
    </source>
</evidence>
<dbReference type="PANTHER" id="PTHR41694">
    <property type="entry name" value="ENDOGENOUS RETROVIRUS GROUP K MEMBER POL PROTEIN"/>
    <property type="match status" value="1"/>
</dbReference>
<dbReference type="GO" id="GO:0004523">
    <property type="term" value="F:RNA-DNA hybrid ribonuclease activity"/>
    <property type="evidence" value="ECO:0007669"/>
    <property type="project" value="UniProtKB-EC"/>
</dbReference>
<protein>
    <recommendedName>
        <fullName evidence="2">ribonuclease H</fullName>
        <ecNumber evidence="2">3.1.26.4</ecNumber>
    </recommendedName>
</protein>
<evidence type="ECO:0000256" key="7">
    <source>
        <dbReference type="ARBA" id="ARBA00022801"/>
    </source>
</evidence>
<sequence>LTAEKIAILERLIQEQLRAGHICPSTGPCNAPVLVIPNRSGKRRLLRDLSQIDEVLEDLGPLRPGLPSPTVIYKDWNILVIDLKDCFFTIPIDPKDSDRFAFSGPSTDKRGPMRRFRRTVLPQGMKNSPTIRQKYVDRALTPFRKKYPRLLIYRYLDDILIAVQTDLEPLREELCLTLELYHLQIAPEKVQTSMPCKYLSWKTLDRTIEPQKMSIRREVQTLNDVQILIGNINWVRSLLGIDN</sequence>
<keyword evidence="11" id="KW-1185">Reference proteome</keyword>
<dbReference type="Proteomes" id="UP000053840">
    <property type="component" value="Unassembled WGS sequence"/>
</dbReference>
<keyword evidence="8" id="KW-0695">RNA-directed DNA polymerase</keyword>
<dbReference type="EC" id="3.1.26.4" evidence="2"/>
<dbReference type="Gene3D" id="3.30.70.270">
    <property type="match status" value="2"/>
</dbReference>
<dbReference type="AlphaFoldDB" id="A0A091S5V4"/>
<evidence type="ECO:0000256" key="5">
    <source>
        <dbReference type="ARBA" id="ARBA00022722"/>
    </source>
</evidence>
<feature type="non-terminal residue" evidence="10">
    <location>
        <position position="1"/>
    </location>
</feature>
<dbReference type="SUPFAM" id="SSF56672">
    <property type="entry name" value="DNA/RNA polymerases"/>
    <property type="match status" value="1"/>
</dbReference>
<evidence type="ECO:0000256" key="8">
    <source>
        <dbReference type="ARBA" id="ARBA00022918"/>
    </source>
</evidence>
<dbReference type="InterPro" id="IPR000477">
    <property type="entry name" value="RT_dom"/>
</dbReference>
<evidence type="ECO:0000259" key="9">
    <source>
        <dbReference type="PROSITE" id="PS50878"/>
    </source>
</evidence>
<dbReference type="Pfam" id="PF00078">
    <property type="entry name" value="RVT_1"/>
    <property type="match status" value="1"/>
</dbReference>
<comment type="similarity">
    <text evidence="1">Belongs to the beta type-B retroviral polymerase family. HERV class-II K(HML-2) pol subfamily.</text>
</comment>
<evidence type="ECO:0000313" key="11">
    <source>
        <dbReference type="Proteomes" id="UP000053840"/>
    </source>
</evidence>
<feature type="domain" description="Reverse transcriptase" evidence="9">
    <location>
        <begin position="17"/>
        <end position="203"/>
    </location>
</feature>
<keyword evidence="7" id="KW-0378">Hydrolase</keyword>
<dbReference type="InterPro" id="IPR043502">
    <property type="entry name" value="DNA/RNA_pol_sf"/>
</dbReference>
<evidence type="ECO:0000256" key="3">
    <source>
        <dbReference type="ARBA" id="ARBA00022679"/>
    </source>
</evidence>
<evidence type="ECO:0000313" key="10">
    <source>
        <dbReference type="EMBL" id="KFQ52345.1"/>
    </source>
</evidence>
<dbReference type="EMBL" id="KK943257">
    <property type="protein sequence ID" value="KFQ52345.1"/>
    <property type="molecule type" value="Genomic_DNA"/>
</dbReference>
<dbReference type="GO" id="GO:0003964">
    <property type="term" value="F:RNA-directed DNA polymerase activity"/>
    <property type="evidence" value="ECO:0007669"/>
    <property type="project" value="UniProtKB-KW"/>
</dbReference>
<keyword evidence="4" id="KW-0548">Nucleotidyltransferase</keyword>
<name>A0A091S5V4_NESNO</name>
<feature type="non-terminal residue" evidence="10">
    <location>
        <position position="243"/>
    </location>
</feature>
<accession>A0A091S5V4</accession>
<keyword evidence="3" id="KW-0808">Transferase</keyword>
<keyword evidence="6" id="KW-0255">Endonuclease</keyword>
<gene>
    <name evidence="10" type="ORF">N333_00970</name>
</gene>